<dbReference type="CDD" id="cd00310">
    <property type="entry name" value="ATP-synt_Fo_a_6"/>
    <property type="match status" value="1"/>
</dbReference>
<protein>
    <recommendedName>
        <fullName evidence="11 12">ATP synthase subunit a</fullName>
    </recommendedName>
    <alternativeName>
        <fullName evidence="11">ATP synthase F0 sector subunit a</fullName>
    </alternativeName>
    <alternativeName>
        <fullName evidence="11">F-ATPase subunit 6</fullName>
    </alternativeName>
</protein>
<dbReference type="PANTHER" id="PTHR42823">
    <property type="entry name" value="ATP SYNTHASE SUBUNIT A, CHLOROPLASTIC"/>
    <property type="match status" value="1"/>
</dbReference>
<evidence type="ECO:0000256" key="2">
    <source>
        <dbReference type="ARBA" id="ARBA00006810"/>
    </source>
</evidence>
<evidence type="ECO:0000256" key="1">
    <source>
        <dbReference type="ARBA" id="ARBA00004141"/>
    </source>
</evidence>
<evidence type="ECO:0000256" key="8">
    <source>
        <dbReference type="ARBA" id="ARBA00023065"/>
    </source>
</evidence>
<dbReference type="GO" id="GO:0045259">
    <property type="term" value="C:proton-transporting ATP synthase complex"/>
    <property type="evidence" value="ECO:0007669"/>
    <property type="project" value="UniProtKB-KW"/>
</dbReference>
<evidence type="ECO:0000256" key="10">
    <source>
        <dbReference type="ARBA" id="ARBA00023310"/>
    </source>
</evidence>
<feature type="transmembrane region" description="Helical" evidence="11">
    <location>
        <begin position="175"/>
        <end position="195"/>
    </location>
</feature>
<comment type="function">
    <text evidence="11 12">Key component of the proton channel; it plays a direct role in the translocation of protons across the membrane.</text>
</comment>
<keyword evidence="5 11" id="KW-0812">Transmembrane</keyword>
<keyword evidence="6 11" id="KW-0375">Hydrogen ion transport</keyword>
<dbReference type="PROSITE" id="PS00449">
    <property type="entry name" value="ATPASE_A"/>
    <property type="match status" value="1"/>
</dbReference>
<evidence type="ECO:0000256" key="3">
    <source>
        <dbReference type="ARBA" id="ARBA00022448"/>
    </source>
</evidence>
<comment type="subcellular location">
    <subcellularLocation>
        <location evidence="11 12">Cell membrane</location>
        <topology evidence="11 12">Multi-pass membrane protein</topology>
    </subcellularLocation>
    <subcellularLocation>
        <location evidence="1">Membrane</location>
        <topology evidence="1">Multi-pass membrane protein</topology>
    </subcellularLocation>
</comment>
<dbReference type="GO" id="GO:0042777">
    <property type="term" value="P:proton motive force-driven plasma membrane ATP synthesis"/>
    <property type="evidence" value="ECO:0007669"/>
    <property type="project" value="TreeGrafter"/>
</dbReference>
<keyword evidence="8 11" id="KW-0406">Ion transport</keyword>
<evidence type="ECO:0000256" key="9">
    <source>
        <dbReference type="ARBA" id="ARBA00023136"/>
    </source>
</evidence>
<keyword evidence="4 11" id="KW-0138">CF(0)</keyword>
<keyword evidence="7 11" id="KW-1133">Transmembrane helix</keyword>
<dbReference type="Gene3D" id="1.20.120.220">
    <property type="entry name" value="ATP synthase, F0 complex, subunit A"/>
    <property type="match status" value="1"/>
</dbReference>
<evidence type="ECO:0000256" key="7">
    <source>
        <dbReference type="ARBA" id="ARBA00022989"/>
    </source>
</evidence>
<comment type="caution">
    <text evidence="13">The sequence shown here is derived from an EMBL/GenBank/DDBJ whole genome shotgun (WGS) entry which is preliminary data.</text>
</comment>
<evidence type="ECO:0000256" key="5">
    <source>
        <dbReference type="ARBA" id="ARBA00022692"/>
    </source>
</evidence>
<dbReference type="NCBIfam" id="TIGR01131">
    <property type="entry name" value="ATP_synt_6_or_A"/>
    <property type="match status" value="1"/>
</dbReference>
<proteinExistence type="inferred from homology"/>
<dbReference type="SUPFAM" id="SSF81336">
    <property type="entry name" value="F1F0 ATP synthase subunit A"/>
    <property type="match status" value="1"/>
</dbReference>
<evidence type="ECO:0000256" key="6">
    <source>
        <dbReference type="ARBA" id="ARBA00022781"/>
    </source>
</evidence>
<dbReference type="InterPro" id="IPR035908">
    <property type="entry name" value="F0_ATP_A_sf"/>
</dbReference>
<dbReference type="EMBL" id="DSID01000214">
    <property type="protein sequence ID" value="HEX70140.1"/>
    <property type="molecule type" value="Genomic_DNA"/>
</dbReference>
<keyword evidence="10 11" id="KW-0066">ATP synthesis</keyword>
<dbReference type="AlphaFoldDB" id="A0A7C2ZXF1"/>
<feature type="transmembrane region" description="Helical" evidence="11">
    <location>
        <begin position="35"/>
        <end position="52"/>
    </location>
</feature>
<dbReference type="HAMAP" id="MF_01393">
    <property type="entry name" value="ATP_synth_a_bact"/>
    <property type="match status" value="1"/>
</dbReference>
<evidence type="ECO:0000256" key="11">
    <source>
        <dbReference type="HAMAP-Rule" id="MF_01393"/>
    </source>
</evidence>
<keyword evidence="11" id="KW-1003">Cell membrane</keyword>
<comment type="similarity">
    <text evidence="2 11 12">Belongs to the ATPase A chain family.</text>
</comment>
<evidence type="ECO:0000256" key="4">
    <source>
        <dbReference type="ARBA" id="ARBA00022547"/>
    </source>
</evidence>
<dbReference type="PRINTS" id="PR00123">
    <property type="entry name" value="ATPASEA"/>
</dbReference>
<gene>
    <name evidence="11 13" type="primary">atpB</name>
    <name evidence="13" type="ORF">ENP13_02720</name>
</gene>
<keyword evidence="3 11" id="KW-0813">Transport</keyword>
<dbReference type="GO" id="GO:0046933">
    <property type="term" value="F:proton-transporting ATP synthase activity, rotational mechanism"/>
    <property type="evidence" value="ECO:0007669"/>
    <property type="project" value="UniProtKB-UniRule"/>
</dbReference>
<keyword evidence="9 11" id="KW-0472">Membrane</keyword>
<dbReference type="GO" id="GO:0005886">
    <property type="term" value="C:plasma membrane"/>
    <property type="evidence" value="ECO:0007669"/>
    <property type="project" value="UniProtKB-SubCell"/>
</dbReference>
<reference evidence="13" key="1">
    <citation type="journal article" date="2020" name="mSystems">
        <title>Genome- and Community-Level Interaction Insights into Carbon Utilization and Element Cycling Functions of Hydrothermarchaeota in Hydrothermal Sediment.</title>
        <authorList>
            <person name="Zhou Z."/>
            <person name="Liu Y."/>
            <person name="Xu W."/>
            <person name="Pan J."/>
            <person name="Luo Z.H."/>
            <person name="Li M."/>
        </authorList>
    </citation>
    <scope>NUCLEOTIDE SEQUENCE [LARGE SCALE GENOMIC DNA]</scope>
    <source>
        <strain evidence="13">SpSt-192</strain>
    </source>
</reference>
<name>A0A7C2ZXF1_9BACT</name>
<dbReference type="InterPro" id="IPR045082">
    <property type="entry name" value="ATP_syn_F0_a_bact/chloroplast"/>
</dbReference>
<organism evidence="13">
    <name type="scientific">Thermorudis sp</name>
    <dbReference type="NCBI Taxonomy" id="1969470"/>
    <lineage>
        <taxon>Bacteria</taxon>
        <taxon>Pseudomonadati</taxon>
        <taxon>Thermomicrobiota</taxon>
        <taxon>Thermomicrobia</taxon>
        <taxon>Thermomicrobia incertae sedis</taxon>
        <taxon>Thermorudis</taxon>
    </lineage>
</organism>
<dbReference type="Pfam" id="PF00119">
    <property type="entry name" value="ATP-synt_A"/>
    <property type="match status" value="1"/>
</dbReference>
<evidence type="ECO:0000313" key="13">
    <source>
        <dbReference type="EMBL" id="HEX70140.1"/>
    </source>
</evidence>
<feature type="transmembrane region" description="Helical" evidence="11">
    <location>
        <begin position="129"/>
        <end position="155"/>
    </location>
</feature>
<dbReference type="InterPro" id="IPR000568">
    <property type="entry name" value="ATP_synth_F0_asu"/>
</dbReference>
<sequence>MAEQQGHHGASIAPHEIFSLDVPGIGDVPVTNTLFSSWLAMGVLLIVAYLATRRMSLVPSGLQNVVEAIIEQFLRMAEQTAGPKRGRRFLPLVATSFLFILVANWMGILPGYAEGQTPWLRSANSDLNITAAMAIVVFFWVQVSAIRAMGVVHYLKEFLVPLPLLHLFTELGKPVSLALRLFGNIFAGEILIGMMSSLVPFVIPAVFLLFEMFVGVVQALIFAMLTMAFLTIVTEHEHEHEEGAHGHAEASHG</sequence>
<feature type="transmembrane region" description="Helical" evidence="11">
    <location>
        <begin position="89"/>
        <end position="109"/>
    </location>
</feature>
<evidence type="ECO:0000256" key="12">
    <source>
        <dbReference type="RuleBase" id="RU000483"/>
    </source>
</evidence>
<dbReference type="InterPro" id="IPR023011">
    <property type="entry name" value="ATP_synth_F0_asu_AS"/>
</dbReference>
<accession>A0A7C2ZXF1</accession>
<dbReference type="PANTHER" id="PTHR42823:SF3">
    <property type="entry name" value="ATP SYNTHASE SUBUNIT A, CHLOROPLASTIC"/>
    <property type="match status" value="1"/>
</dbReference>
<feature type="transmembrane region" description="Helical" evidence="11">
    <location>
        <begin position="201"/>
        <end position="230"/>
    </location>
</feature>